<gene>
    <name evidence="2" type="ORF">SAMN05421789_10493</name>
</gene>
<dbReference type="InterPro" id="IPR051531">
    <property type="entry name" value="N-acetyltransferase"/>
</dbReference>
<dbReference type="EMBL" id="FTOI01000004">
    <property type="protein sequence ID" value="SIS67130.1"/>
    <property type="molecule type" value="Genomic_DNA"/>
</dbReference>
<evidence type="ECO:0000313" key="2">
    <source>
        <dbReference type="EMBL" id="SIS67130.1"/>
    </source>
</evidence>
<name>A0A1N7L0F1_9FLAO</name>
<organism evidence="2 3">
    <name type="scientific">Kaistella chaponensis</name>
    <dbReference type="NCBI Taxonomy" id="713588"/>
    <lineage>
        <taxon>Bacteria</taxon>
        <taxon>Pseudomonadati</taxon>
        <taxon>Bacteroidota</taxon>
        <taxon>Flavobacteriia</taxon>
        <taxon>Flavobacteriales</taxon>
        <taxon>Weeksellaceae</taxon>
        <taxon>Chryseobacterium group</taxon>
        <taxon>Kaistella</taxon>
    </lineage>
</organism>
<dbReference type="PANTHER" id="PTHR43792:SF1">
    <property type="entry name" value="N-ACETYLTRANSFERASE DOMAIN-CONTAINING PROTEIN"/>
    <property type="match status" value="1"/>
</dbReference>
<dbReference type="OrthoDB" id="9788916at2"/>
<dbReference type="SUPFAM" id="SSF55729">
    <property type="entry name" value="Acyl-CoA N-acyltransferases (Nat)"/>
    <property type="match status" value="1"/>
</dbReference>
<reference evidence="3" key="1">
    <citation type="submission" date="2017-01" db="EMBL/GenBank/DDBJ databases">
        <authorList>
            <person name="Varghese N."/>
            <person name="Submissions S."/>
        </authorList>
    </citation>
    <scope>NUCLEOTIDE SEQUENCE [LARGE SCALE GENOMIC DNA]</scope>
    <source>
        <strain evidence="3">DSM 23145</strain>
    </source>
</reference>
<evidence type="ECO:0000313" key="3">
    <source>
        <dbReference type="Proteomes" id="UP000185839"/>
    </source>
</evidence>
<dbReference type="RefSeq" id="WP_076386172.1">
    <property type="nucleotide sequence ID" value="NZ_FTOI01000004.1"/>
</dbReference>
<dbReference type="STRING" id="713588.SAMN05421789_10493"/>
<keyword evidence="2" id="KW-0808">Transferase</keyword>
<dbReference type="Proteomes" id="UP000185839">
    <property type="component" value="Unassembled WGS sequence"/>
</dbReference>
<sequence length="182" mass="21855">MKYLLTDQETERLQFRKLEIRDFEVWQELFFDETTKKMLGMQAFKTSKECCEKWFEWTFHRYKNNLGGQNILLEKSTGKIIGQAGLLVREVNGNQEIEIAYSILRDHRRNGFALEAIRKCKDFAFENNFHERLISMIIPENINSKKTAEKNGLQYKEQIYDNHQKFDIYEITKEIWRKSIAI</sequence>
<dbReference type="InterPro" id="IPR000182">
    <property type="entry name" value="GNAT_dom"/>
</dbReference>
<dbReference type="InterPro" id="IPR016181">
    <property type="entry name" value="Acyl_CoA_acyltransferase"/>
</dbReference>
<dbReference type="GO" id="GO:0016747">
    <property type="term" value="F:acyltransferase activity, transferring groups other than amino-acyl groups"/>
    <property type="evidence" value="ECO:0007669"/>
    <property type="project" value="InterPro"/>
</dbReference>
<accession>A0A1N7L0F1</accession>
<protein>
    <submittedName>
        <fullName evidence="2">Protein N-acetyltransferase, RimJ/RimL family</fullName>
    </submittedName>
</protein>
<dbReference type="AlphaFoldDB" id="A0A1N7L0F1"/>
<dbReference type="Gene3D" id="3.40.630.30">
    <property type="match status" value="1"/>
</dbReference>
<proteinExistence type="predicted"/>
<evidence type="ECO:0000259" key="1">
    <source>
        <dbReference type="PROSITE" id="PS51186"/>
    </source>
</evidence>
<dbReference type="PANTHER" id="PTHR43792">
    <property type="entry name" value="GNAT FAMILY, PUTATIVE (AFU_ORTHOLOGUE AFUA_3G00765)-RELATED-RELATED"/>
    <property type="match status" value="1"/>
</dbReference>
<keyword evidence="3" id="KW-1185">Reference proteome</keyword>
<dbReference type="PROSITE" id="PS51186">
    <property type="entry name" value="GNAT"/>
    <property type="match status" value="1"/>
</dbReference>
<feature type="domain" description="N-acetyltransferase" evidence="1">
    <location>
        <begin position="13"/>
        <end position="174"/>
    </location>
</feature>
<dbReference type="Pfam" id="PF13302">
    <property type="entry name" value="Acetyltransf_3"/>
    <property type="match status" value="1"/>
</dbReference>